<evidence type="ECO:0000256" key="2">
    <source>
        <dbReference type="ARBA" id="ARBA00022980"/>
    </source>
</evidence>
<gene>
    <name evidence="5" type="ORF">NDN08_002363</name>
</gene>
<dbReference type="AlphaFoldDB" id="A0AAV8UXL8"/>
<dbReference type="Gene3D" id="3.30.1230.20">
    <property type="match status" value="1"/>
</dbReference>
<dbReference type="PIRSF" id="PIRSF002148">
    <property type="entry name" value="Ribosomal_S21e"/>
    <property type="match status" value="1"/>
</dbReference>
<dbReference type="EMBL" id="JAMWBK010000004">
    <property type="protein sequence ID" value="KAJ8905858.1"/>
    <property type="molecule type" value="Genomic_DNA"/>
</dbReference>
<evidence type="ECO:0000256" key="1">
    <source>
        <dbReference type="ARBA" id="ARBA00010228"/>
    </source>
</evidence>
<evidence type="ECO:0000313" key="5">
    <source>
        <dbReference type="EMBL" id="KAJ8905858.1"/>
    </source>
</evidence>
<organism evidence="5 6">
    <name type="scientific">Rhodosorus marinus</name>
    <dbReference type="NCBI Taxonomy" id="101924"/>
    <lineage>
        <taxon>Eukaryota</taxon>
        <taxon>Rhodophyta</taxon>
        <taxon>Stylonematophyceae</taxon>
        <taxon>Stylonematales</taxon>
        <taxon>Stylonemataceae</taxon>
        <taxon>Rhodosorus</taxon>
    </lineage>
</organism>
<dbReference type="GO" id="GO:1990904">
    <property type="term" value="C:ribonucleoprotein complex"/>
    <property type="evidence" value="ECO:0007669"/>
    <property type="project" value="UniProtKB-KW"/>
</dbReference>
<comment type="caution">
    <text evidence="5">The sequence shown here is derived from an EMBL/GenBank/DDBJ whole genome shotgun (WGS) entry which is preliminary data.</text>
</comment>
<keyword evidence="3 4" id="KW-0687">Ribonucleoprotein</keyword>
<sequence>MENDVGEIVDLYIPRKCSATNRPLTAKDHASVQINIGKVNEDGLYTGEFETVAISGFVRGKGLADDALNRIVDSKGLLDDIKKK</sequence>
<name>A0AAV8UXL8_9RHOD</name>
<evidence type="ECO:0000256" key="3">
    <source>
        <dbReference type="ARBA" id="ARBA00023274"/>
    </source>
</evidence>
<proteinExistence type="inferred from homology"/>
<keyword evidence="6" id="KW-1185">Reference proteome</keyword>
<dbReference type="GO" id="GO:0003735">
    <property type="term" value="F:structural constituent of ribosome"/>
    <property type="evidence" value="ECO:0007669"/>
    <property type="project" value="InterPro"/>
</dbReference>
<dbReference type="InterPro" id="IPR038579">
    <property type="entry name" value="Ribosomal_eS21_sf"/>
</dbReference>
<dbReference type="GO" id="GO:0006412">
    <property type="term" value="P:translation"/>
    <property type="evidence" value="ECO:0007669"/>
    <property type="project" value="InterPro"/>
</dbReference>
<dbReference type="PROSITE" id="PS00996">
    <property type="entry name" value="RIBOSOMAL_S21E"/>
    <property type="match status" value="1"/>
</dbReference>
<dbReference type="FunFam" id="3.30.1230.20:FF:000001">
    <property type="entry name" value="40S ribosomal protein S21"/>
    <property type="match status" value="1"/>
</dbReference>
<evidence type="ECO:0000313" key="6">
    <source>
        <dbReference type="Proteomes" id="UP001157974"/>
    </source>
</evidence>
<dbReference type="PANTHER" id="PTHR10442">
    <property type="entry name" value="40S RIBOSOMAL PROTEIN S21"/>
    <property type="match status" value="1"/>
</dbReference>
<protein>
    <recommendedName>
        <fullName evidence="4">40S ribosomal protein S21</fullName>
    </recommendedName>
</protein>
<keyword evidence="2 4" id="KW-0689">Ribosomal protein</keyword>
<evidence type="ECO:0000256" key="4">
    <source>
        <dbReference type="PIRNR" id="PIRNR002148"/>
    </source>
</evidence>
<dbReference type="Pfam" id="PF01249">
    <property type="entry name" value="Ribosomal_S21e"/>
    <property type="match status" value="1"/>
</dbReference>
<dbReference type="GO" id="GO:0022626">
    <property type="term" value="C:cytosolic ribosome"/>
    <property type="evidence" value="ECO:0007669"/>
    <property type="project" value="UniProtKB-ARBA"/>
</dbReference>
<dbReference type="InterPro" id="IPR001931">
    <property type="entry name" value="Ribosomal_eS21"/>
</dbReference>
<accession>A0AAV8UXL8</accession>
<comment type="similarity">
    <text evidence="1 4">Belongs to the eukaryotic ribosomal protein eS21 family.</text>
</comment>
<dbReference type="Proteomes" id="UP001157974">
    <property type="component" value="Unassembled WGS sequence"/>
</dbReference>
<dbReference type="InterPro" id="IPR018279">
    <property type="entry name" value="Ribosomal_eS21_CS"/>
</dbReference>
<reference evidence="5 6" key="1">
    <citation type="journal article" date="2023" name="Nat. Commun.">
        <title>Origin of minicircular mitochondrial genomes in red algae.</title>
        <authorList>
            <person name="Lee Y."/>
            <person name="Cho C.H."/>
            <person name="Lee Y.M."/>
            <person name="Park S.I."/>
            <person name="Yang J.H."/>
            <person name="West J.A."/>
            <person name="Bhattacharya D."/>
            <person name="Yoon H.S."/>
        </authorList>
    </citation>
    <scope>NUCLEOTIDE SEQUENCE [LARGE SCALE GENOMIC DNA]</scope>
    <source>
        <strain evidence="5 6">CCMP1338</strain>
        <tissue evidence="5">Whole cell</tissue>
    </source>
</reference>